<feature type="non-terminal residue" evidence="1">
    <location>
        <position position="1"/>
    </location>
</feature>
<reference evidence="1 2" key="1">
    <citation type="journal article" date="2018" name="Front. Plant Sci.">
        <title>Red Clover (Trifolium pratense) and Zigzag Clover (T. medium) - A Picture of Genomic Similarities and Differences.</title>
        <authorList>
            <person name="Dluhosova J."/>
            <person name="Istvanek J."/>
            <person name="Nedelnik J."/>
            <person name="Repkova J."/>
        </authorList>
    </citation>
    <scope>NUCLEOTIDE SEQUENCE [LARGE SCALE GENOMIC DNA]</scope>
    <source>
        <strain evidence="2">cv. 10/8</strain>
        <tissue evidence="1">Leaf</tissue>
    </source>
</reference>
<evidence type="ECO:0000313" key="2">
    <source>
        <dbReference type="Proteomes" id="UP000265520"/>
    </source>
</evidence>
<proteinExistence type="predicted"/>
<sequence>LRSNLAVTTAAAQSPKLCVATSVHVYKPQRHLLLRAAATNHH</sequence>
<name>A0A392W006_9FABA</name>
<dbReference type="Proteomes" id="UP000265520">
    <property type="component" value="Unassembled WGS sequence"/>
</dbReference>
<dbReference type="AlphaFoldDB" id="A0A392W006"/>
<comment type="caution">
    <text evidence="1">The sequence shown here is derived from an EMBL/GenBank/DDBJ whole genome shotgun (WGS) entry which is preliminary data.</text>
</comment>
<dbReference type="EMBL" id="LXQA011338349">
    <property type="protein sequence ID" value="MCI93776.1"/>
    <property type="molecule type" value="Genomic_DNA"/>
</dbReference>
<keyword evidence="2" id="KW-1185">Reference proteome</keyword>
<protein>
    <submittedName>
        <fullName evidence="1">Uncharacterized protein</fullName>
    </submittedName>
</protein>
<accession>A0A392W006</accession>
<organism evidence="1 2">
    <name type="scientific">Trifolium medium</name>
    <dbReference type="NCBI Taxonomy" id="97028"/>
    <lineage>
        <taxon>Eukaryota</taxon>
        <taxon>Viridiplantae</taxon>
        <taxon>Streptophyta</taxon>
        <taxon>Embryophyta</taxon>
        <taxon>Tracheophyta</taxon>
        <taxon>Spermatophyta</taxon>
        <taxon>Magnoliopsida</taxon>
        <taxon>eudicotyledons</taxon>
        <taxon>Gunneridae</taxon>
        <taxon>Pentapetalae</taxon>
        <taxon>rosids</taxon>
        <taxon>fabids</taxon>
        <taxon>Fabales</taxon>
        <taxon>Fabaceae</taxon>
        <taxon>Papilionoideae</taxon>
        <taxon>50 kb inversion clade</taxon>
        <taxon>NPAAA clade</taxon>
        <taxon>Hologalegina</taxon>
        <taxon>IRL clade</taxon>
        <taxon>Trifolieae</taxon>
        <taxon>Trifolium</taxon>
    </lineage>
</organism>
<evidence type="ECO:0000313" key="1">
    <source>
        <dbReference type="EMBL" id="MCI93776.1"/>
    </source>
</evidence>